<protein>
    <recommendedName>
        <fullName evidence="3">Serine protease</fullName>
    </recommendedName>
</protein>
<dbReference type="InterPro" id="IPR009003">
    <property type="entry name" value="Peptidase_S1_PA"/>
</dbReference>
<keyword evidence="2" id="KW-1185">Reference proteome</keyword>
<dbReference type="OrthoDB" id="4217619at2759"/>
<dbReference type="PhylomeDB" id="A0A0D2W1D3"/>
<sequence>MATLSSLPEYAIACSKSREIVEHRPDYVAQIRNEVPKYIYRRHPGLLERLSALLDATVIFAQDHAGTGVCVSKDGLILTCAHCLDDETIGARRIVLFPDGRKCVVECVAKDDVRDCALMRVVQVDRKVVRASDNISFPFASLASQGALPCSLAFCIGQPASDDEASNYPLFFTSRGVILGYQSSGEDLHRNDEIGQLIHSCWTYWGHSGAPIVNEDGLIVGMHSSWDDKTNRHGIPLEAIRAFMKSV</sequence>
<dbReference type="eggNOG" id="ENOG502RZJF">
    <property type="taxonomic scope" value="Eukaryota"/>
</dbReference>
<dbReference type="SUPFAM" id="SSF50494">
    <property type="entry name" value="Trypsin-like serine proteases"/>
    <property type="match status" value="1"/>
</dbReference>
<reference evidence="2" key="1">
    <citation type="submission" date="2011-02" db="EMBL/GenBank/DDBJ databases">
        <title>The Genome Sequence of Capsaspora owczarzaki ATCC 30864.</title>
        <authorList>
            <person name="Russ C."/>
            <person name="Cuomo C."/>
            <person name="Burger G."/>
            <person name="Gray M.W."/>
            <person name="Holland P.W.H."/>
            <person name="King N."/>
            <person name="Lang F.B.F."/>
            <person name="Roger A.J."/>
            <person name="Ruiz-Trillo I."/>
            <person name="Young S.K."/>
            <person name="Zeng Q."/>
            <person name="Gargeya S."/>
            <person name="Alvarado L."/>
            <person name="Berlin A."/>
            <person name="Chapman S.B."/>
            <person name="Chen Z."/>
            <person name="Freedman E."/>
            <person name="Gellesch M."/>
            <person name="Goldberg J."/>
            <person name="Griggs A."/>
            <person name="Gujja S."/>
            <person name="Heilman E."/>
            <person name="Heiman D."/>
            <person name="Howarth C."/>
            <person name="Mehta T."/>
            <person name="Neiman D."/>
            <person name="Pearson M."/>
            <person name="Roberts A."/>
            <person name="Saif S."/>
            <person name="Shea T."/>
            <person name="Shenoy N."/>
            <person name="Sisk P."/>
            <person name="Stolte C."/>
            <person name="Sykes S."/>
            <person name="White J."/>
            <person name="Yandava C."/>
            <person name="Haas B."/>
            <person name="Nusbaum C."/>
            <person name="Birren B."/>
        </authorList>
    </citation>
    <scope>NUCLEOTIDE SEQUENCE</scope>
    <source>
        <strain evidence="2">ATCC 30864</strain>
    </source>
</reference>
<dbReference type="Gene3D" id="2.40.10.10">
    <property type="entry name" value="Trypsin-like serine proteases"/>
    <property type="match status" value="2"/>
</dbReference>
<gene>
    <name evidence="1" type="ORF">CAOG_008113</name>
</gene>
<dbReference type="EMBL" id="KE346376">
    <property type="protein sequence ID" value="KJE98087.1"/>
    <property type="molecule type" value="Genomic_DNA"/>
</dbReference>
<dbReference type="AlphaFoldDB" id="A0A0D2W1D3"/>
<accession>A0A0D2W1D3</accession>
<dbReference type="InParanoid" id="A0A0D2W1D3"/>
<dbReference type="RefSeq" id="XP_004342714.1">
    <property type="nucleotide sequence ID" value="XM_004342665.2"/>
</dbReference>
<evidence type="ECO:0000313" key="1">
    <source>
        <dbReference type="EMBL" id="KJE98087.1"/>
    </source>
</evidence>
<name>A0A0D2W1D3_CAPO3</name>
<evidence type="ECO:0008006" key="3">
    <source>
        <dbReference type="Google" id="ProtNLM"/>
    </source>
</evidence>
<evidence type="ECO:0000313" key="2">
    <source>
        <dbReference type="Proteomes" id="UP000008743"/>
    </source>
</evidence>
<dbReference type="Pfam" id="PF13365">
    <property type="entry name" value="Trypsin_2"/>
    <property type="match status" value="1"/>
</dbReference>
<dbReference type="InterPro" id="IPR043504">
    <property type="entry name" value="Peptidase_S1_PA_chymotrypsin"/>
</dbReference>
<organism evidence="1 2">
    <name type="scientific">Capsaspora owczarzaki (strain ATCC 30864)</name>
    <dbReference type="NCBI Taxonomy" id="595528"/>
    <lineage>
        <taxon>Eukaryota</taxon>
        <taxon>Filasterea</taxon>
        <taxon>Capsaspora</taxon>
    </lineage>
</organism>
<dbReference type="STRING" id="595528.A0A0D2W1D3"/>
<dbReference type="Proteomes" id="UP000008743">
    <property type="component" value="Unassembled WGS sequence"/>
</dbReference>
<proteinExistence type="predicted"/>